<evidence type="ECO:0000313" key="1">
    <source>
        <dbReference type="EMBL" id="CAG8771193.1"/>
    </source>
</evidence>
<protein>
    <submittedName>
        <fullName evidence="1">23346_t:CDS:1</fullName>
    </submittedName>
</protein>
<reference evidence="1" key="1">
    <citation type="submission" date="2021-06" db="EMBL/GenBank/DDBJ databases">
        <authorList>
            <person name="Kallberg Y."/>
            <person name="Tangrot J."/>
            <person name="Rosling A."/>
        </authorList>
    </citation>
    <scope>NUCLEOTIDE SEQUENCE</scope>
    <source>
        <strain evidence="1">MA461A</strain>
    </source>
</reference>
<evidence type="ECO:0000313" key="2">
    <source>
        <dbReference type="Proteomes" id="UP000789920"/>
    </source>
</evidence>
<dbReference type="EMBL" id="CAJVQC010040602">
    <property type="protein sequence ID" value="CAG8771193.1"/>
    <property type="molecule type" value="Genomic_DNA"/>
</dbReference>
<comment type="caution">
    <text evidence="1">The sequence shown here is derived from an EMBL/GenBank/DDBJ whole genome shotgun (WGS) entry which is preliminary data.</text>
</comment>
<accession>A0ACA9R009</accession>
<feature type="non-terminal residue" evidence="1">
    <location>
        <position position="1"/>
    </location>
</feature>
<keyword evidence="2" id="KW-1185">Reference proteome</keyword>
<organism evidence="1 2">
    <name type="scientific">Racocetra persica</name>
    <dbReference type="NCBI Taxonomy" id="160502"/>
    <lineage>
        <taxon>Eukaryota</taxon>
        <taxon>Fungi</taxon>
        <taxon>Fungi incertae sedis</taxon>
        <taxon>Mucoromycota</taxon>
        <taxon>Glomeromycotina</taxon>
        <taxon>Glomeromycetes</taxon>
        <taxon>Diversisporales</taxon>
        <taxon>Gigasporaceae</taxon>
        <taxon>Racocetra</taxon>
    </lineage>
</organism>
<gene>
    <name evidence="1" type="ORF">RPERSI_LOCUS16423</name>
</gene>
<dbReference type="Proteomes" id="UP000789920">
    <property type="component" value="Unassembled WGS sequence"/>
</dbReference>
<sequence>KEKDESIIVYFSSAEKSACGGKDRYVYVSPEIAAILKSHNWQPNQTNRRDFWDQGDLQPDYNAISGKRYSIVSPELKRKLGEIISQRRTAEGNISSSPAIIEAQLTLDPQQNKASYEIRNKIREASMDLAEVFAAGGEYFDLQPSYYREEKIREFKNEIMNIVERSVGQFNQRRQQVIDQAKQEAQNKGVQREREREERDRQREEELQSKQEERSRETKDNFKFKDAEFDRKKEEIEKKLEDLKKKLDQPENQDQTDNSDYENEKKDLEKKLENNPPPPPSEEPKISTKKAESKLN</sequence>
<proteinExistence type="predicted"/>
<name>A0ACA9R009_9GLOM</name>